<reference evidence="3" key="2">
    <citation type="submission" date="2019-09" db="UniProtKB">
        <authorList>
            <consortium name="WormBaseParasite"/>
        </authorList>
    </citation>
    <scope>IDENTIFICATION</scope>
</reference>
<dbReference type="EMBL" id="UZAH01029619">
    <property type="protein sequence ID" value="VDP07049.1"/>
    <property type="molecule type" value="Genomic_DNA"/>
</dbReference>
<accession>A0A183G5C4</accession>
<dbReference type="Proteomes" id="UP000050761">
    <property type="component" value="Unassembled WGS sequence"/>
</dbReference>
<organism evidence="2 3">
    <name type="scientific">Heligmosomoides polygyrus</name>
    <name type="common">Parasitic roundworm</name>
    <dbReference type="NCBI Taxonomy" id="6339"/>
    <lineage>
        <taxon>Eukaryota</taxon>
        <taxon>Metazoa</taxon>
        <taxon>Ecdysozoa</taxon>
        <taxon>Nematoda</taxon>
        <taxon>Chromadorea</taxon>
        <taxon>Rhabditida</taxon>
        <taxon>Rhabditina</taxon>
        <taxon>Rhabditomorpha</taxon>
        <taxon>Strongyloidea</taxon>
        <taxon>Heligmosomidae</taxon>
        <taxon>Heligmosomoides</taxon>
    </lineage>
</organism>
<evidence type="ECO:0000313" key="1">
    <source>
        <dbReference type="EMBL" id="VDP07049.1"/>
    </source>
</evidence>
<dbReference type="AlphaFoldDB" id="A0A183G5C4"/>
<accession>A0A3P8E413</accession>
<proteinExistence type="predicted"/>
<keyword evidence="2" id="KW-1185">Reference proteome</keyword>
<protein>
    <submittedName>
        <fullName evidence="3">DnaJ_C domain-containing protein</fullName>
    </submittedName>
</protein>
<evidence type="ECO:0000313" key="3">
    <source>
        <dbReference type="WBParaSite" id="HPBE_0001680101-mRNA-1"/>
    </source>
</evidence>
<evidence type="ECO:0000313" key="2">
    <source>
        <dbReference type="Proteomes" id="UP000050761"/>
    </source>
</evidence>
<gene>
    <name evidence="1" type="ORF">HPBE_LOCUS16800</name>
</gene>
<sequence length="66" mass="6891">MSTAVSCGSTYDALCSHSGGSIEIIAPPNSDGGVPTQKNVQVEVELTAFAALSHDAERMRLTSPRK</sequence>
<reference evidence="1 2" key="1">
    <citation type="submission" date="2018-11" db="EMBL/GenBank/DDBJ databases">
        <authorList>
            <consortium name="Pathogen Informatics"/>
        </authorList>
    </citation>
    <scope>NUCLEOTIDE SEQUENCE [LARGE SCALE GENOMIC DNA]</scope>
</reference>
<name>A0A183G5C4_HELPZ</name>
<dbReference type="WBParaSite" id="HPBE_0001680101-mRNA-1">
    <property type="protein sequence ID" value="HPBE_0001680101-mRNA-1"/>
    <property type="gene ID" value="HPBE_0001680101"/>
</dbReference>